<comment type="caution">
    <text evidence="5">The sequence shown here is derived from an EMBL/GenBank/DDBJ whole genome shotgun (WGS) entry which is preliminary data.</text>
</comment>
<evidence type="ECO:0000313" key="6">
    <source>
        <dbReference type="Proteomes" id="UP000050465"/>
    </source>
</evidence>
<dbReference type="GO" id="GO:0008973">
    <property type="term" value="F:phosphopentomutase activity"/>
    <property type="evidence" value="ECO:0007669"/>
    <property type="project" value="InterPro"/>
</dbReference>
<keyword evidence="5" id="KW-0413">Isomerase</keyword>
<evidence type="ECO:0000256" key="2">
    <source>
        <dbReference type="ARBA" id="ARBA00022723"/>
    </source>
</evidence>
<keyword evidence="2" id="KW-0479">Metal-binding</keyword>
<dbReference type="GO" id="GO:0043094">
    <property type="term" value="P:metabolic compound salvage"/>
    <property type="evidence" value="ECO:0007669"/>
    <property type="project" value="InterPro"/>
</dbReference>
<organism evidence="5 6">
    <name type="scientific">Phormidesmis priestleyi Ana</name>
    <dbReference type="NCBI Taxonomy" id="1666911"/>
    <lineage>
        <taxon>Bacteria</taxon>
        <taxon>Bacillati</taxon>
        <taxon>Cyanobacteriota</taxon>
        <taxon>Cyanophyceae</taxon>
        <taxon>Leptolyngbyales</taxon>
        <taxon>Leptolyngbyaceae</taxon>
        <taxon>Phormidesmis</taxon>
    </lineage>
</organism>
<dbReference type="InterPro" id="IPR006124">
    <property type="entry name" value="Metalloenzyme"/>
</dbReference>
<gene>
    <name evidence="5" type="ORF">HLUCCA11_06470</name>
</gene>
<reference evidence="5 6" key="1">
    <citation type="submission" date="2015-09" db="EMBL/GenBank/DDBJ databases">
        <title>Identification and resolution of microdiversity through metagenomic sequencing of parallel consortia.</title>
        <authorList>
            <person name="Nelson W.C."/>
            <person name="Romine M.F."/>
            <person name="Lindemann S.R."/>
        </authorList>
    </citation>
    <scope>NUCLEOTIDE SEQUENCE [LARGE SCALE GENOMIC DNA]</scope>
    <source>
        <strain evidence="5">Ana</strain>
    </source>
</reference>
<dbReference type="GO" id="GO:0009117">
    <property type="term" value="P:nucleotide metabolic process"/>
    <property type="evidence" value="ECO:0007669"/>
    <property type="project" value="InterPro"/>
</dbReference>
<dbReference type="EC" id="5.4.2.-" evidence="5"/>
<accession>A0A0P7Z0I2</accession>
<dbReference type="SUPFAM" id="SSF53649">
    <property type="entry name" value="Alkaline phosphatase-like"/>
    <property type="match status" value="1"/>
</dbReference>
<dbReference type="Pfam" id="PF01676">
    <property type="entry name" value="Metalloenzyme"/>
    <property type="match status" value="1"/>
</dbReference>
<name>A0A0P7Z0I2_9CYAN</name>
<proteinExistence type="inferred from homology"/>
<feature type="domain" description="Metalloenzyme" evidence="4">
    <location>
        <begin position="168"/>
        <end position="247"/>
    </location>
</feature>
<dbReference type="PANTHER" id="PTHR21110">
    <property type="entry name" value="PHOSPHOPENTOMUTASE"/>
    <property type="match status" value="1"/>
</dbReference>
<dbReference type="PATRIC" id="fig|1666911.3.peg.5228"/>
<evidence type="ECO:0000256" key="3">
    <source>
        <dbReference type="ARBA" id="ARBA00023211"/>
    </source>
</evidence>
<comment type="similarity">
    <text evidence="1">Belongs to the phosphopentomutase family.</text>
</comment>
<evidence type="ECO:0000259" key="4">
    <source>
        <dbReference type="Pfam" id="PF01676"/>
    </source>
</evidence>
<dbReference type="GO" id="GO:0005829">
    <property type="term" value="C:cytosol"/>
    <property type="evidence" value="ECO:0007669"/>
    <property type="project" value="TreeGrafter"/>
</dbReference>
<dbReference type="GO" id="GO:0000287">
    <property type="term" value="F:magnesium ion binding"/>
    <property type="evidence" value="ECO:0007669"/>
    <property type="project" value="InterPro"/>
</dbReference>
<evidence type="ECO:0000256" key="1">
    <source>
        <dbReference type="ARBA" id="ARBA00010373"/>
    </source>
</evidence>
<sequence>MPFLTHYLGQPLIAKAQSVQQNVLLKPIDATLGVAGLPQSATGQTTLYTGQNAPKFLGRHQSGFANGSLRSLIDHYGLFRRALLQGKTATLANAYSPEYFYAIAQRKRRYSVCTLLNLLAQLPFRMQYEYDQEKALYWNITGEAPPQIKEARNPISPQLAGQRLAALSAEYGVTLFESYLTDYAGHAQDKASAVKYLQRIDSFLQSTIHHLPPHVTLLVTSDHGNVENLSTKHHTLNPVPLLAVGIHAHDFAPVINLTGITPKILALL</sequence>
<dbReference type="Gene3D" id="3.40.720.10">
    <property type="entry name" value="Alkaline Phosphatase, subunit A"/>
    <property type="match status" value="1"/>
</dbReference>
<evidence type="ECO:0000313" key="5">
    <source>
        <dbReference type="EMBL" id="KPQ36504.1"/>
    </source>
</evidence>
<dbReference type="STRING" id="1666911.HLUCCA11_06470"/>
<keyword evidence="3" id="KW-0464">Manganese</keyword>
<dbReference type="EMBL" id="LJZR01000006">
    <property type="protein sequence ID" value="KPQ36504.1"/>
    <property type="molecule type" value="Genomic_DNA"/>
</dbReference>
<dbReference type="InterPro" id="IPR010045">
    <property type="entry name" value="DeoB"/>
</dbReference>
<dbReference type="InterPro" id="IPR017850">
    <property type="entry name" value="Alkaline_phosphatase_core_sf"/>
</dbReference>
<dbReference type="Proteomes" id="UP000050465">
    <property type="component" value="Unassembled WGS sequence"/>
</dbReference>
<dbReference type="PANTHER" id="PTHR21110:SF0">
    <property type="entry name" value="PHOSPHOPENTOMUTASE"/>
    <property type="match status" value="1"/>
</dbReference>
<dbReference type="AlphaFoldDB" id="A0A0P7Z0I2"/>
<protein>
    <submittedName>
        <fullName evidence="5">Phosphoglycerate mutase</fullName>
        <ecNumber evidence="5">5.4.2.-</ecNumber>
    </submittedName>
</protein>